<evidence type="ECO:0000256" key="1">
    <source>
        <dbReference type="SAM" id="MobiDB-lite"/>
    </source>
</evidence>
<dbReference type="InterPro" id="IPR036115">
    <property type="entry name" value="GCM_dom_sf"/>
</dbReference>
<feature type="region of interest" description="Disordered" evidence="1">
    <location>
        <begin position="536"/>
        <end position="564"/>
    </location>
</feature>
<feature type="compositionally biased region" description="Basic residues" evidence="1">
    <location>
        <begin position="974"/>
        <end position="983"/>
    </location>
</feature>
<dbReference type="Proteomes" id="UP001219525">
    <property type="component" value="Unassembled WGS sequence"/>
</dbReference>
<feature type="compositionally biased region" description="Basic and acidic residues" evidence="1">
    <location>
        <begin position="944"/>
        <end position="968"/>
    </location>
</feature>
<dbReference type="GO" id="GO:0006355">
    <property type="term" value="P:regulation of DNA-templated transcription"/>
    <property type="evidence" value="ECO:0007669"/>
    <property type="project" value="InterPro"/>
</dbReference>
<proteinExistence type="predicted"/>
<sequence length="983" mass="110071">MFGWLKRLLGLETPPPGAHQPAPPLPGPPWNQYWMQPPYPNQHWMQPTYAYLPPYHPAEPFSNVYPPATVQQDLYPPAAVPHDAAYPRAPQLGWNNYPPYPWPYPPPPVPQNPAPFGHAAPLLPVALPPTSPPVTTSLDSVSPQWPNGNIKIECLTDKKPDDWNDEGWAWRSSGPRVNEIPASAYKSEKHVCLGVFHCNCKANDGSPSRLYRPKKNKAARTNQFSETCHLCRGNLKQIACLATLMSYKILDDDGNEHTVRQHSYYHNHPRPPTKRLAAADIDALDQEVRKNPHLTAQQLRAGTGTGQMALGEINPVLLDSRKARHEVDKSKIRQGIAQPTTTRNAGFQLLDLARKIHESFDTPWIVKSELLNGQFIVMQTPFMHFLSLRYLGDHIHMGHYTTRIKLNNLAYEYDDTRDGGKLRELGPVEVLEHFDIHVAYALYLRTSEEAISTRLATDIQVDFAKIPPSTIDDTLLSRSPSPVSPEVLGKIKANGDAKRSTEQDSELNFEMDLEKDINQLLLESITISKPSHLTRRVRFSSDSPPPEIETLLGSSESGTPAPLKCTGCRERAAETTETQSGDPEGGVDWDADDVSFICQFCDPKLQPGASIVVFPLPPDSDISDIMCIWYPAIFVQRQADMDGEADEFEFKWSSLIDSDAADGAFSVSKSVLQAVMSATVSDSQIGCLSVPKFMNISLQPGDDFLKLLALFAMALDEVAHILVDFKTSHPVIEHYANFKAKARKAKKKSSHAHWVASLGFPVDVPELEALTIDSKLMRKLQTHSHLTENLTPGEIADRVSGPGLILLQLLYIQHQIGEPYNLNGDLFRDLNDGVVRGDNKLYYTLPKLLPPLISAMATTGSIRDADIQELKWQHDQFEATHVLYKRSDPLFRRQAPSPYAPTAPISISIPEDYKTRPLGLRRPYDPTLNLPRPKPRRIMKGTKRTREEVDDKGEMDRGAKRQAKDVRGDGGMVKKGRRIKRRR</sequence>
<dbReference type="PROSITE" id="PS50807">
    <property type="entry name" value="GCM"/>
    <property type="match status" value="1"/>
</dbReference>
<dbReference type="InterPro" id="IPR003902">
    <property type="entry name" value="Tscrpt_reg_GCM"/>
</dbReference>
<keyword evidence="4" id="KW-1185">Reference proteome</keyword>
<dbReference type="AlphaFoldDB" id="A0AAD6UQL1"/>
<comment type="caution">
    <text evidence="3">The sequence shown here is derived from an EMBL/GenBank/DDBJ whole genome shotgun (WGS) entry which is preliminary data.</text>
</comment>
<gene>
    <name evidence="3" type="ORF">GGX14DRAFT_701347</name>
</gene>
<accession>A0AAD6UQL1</accession>
<dbReference type="EMBL" id="JARJCW010000117">
    <property type="protein sequence ID" value="KAJ7192675.1"/>
    <property type="molecule type" value="Genomic_DNA"/>
</dbReference>
<feature type="domain" description="GCM" evidence="2">
    <location>
        <begin position="123"/>
        <end position="284"/>
    </location>
</feature>
<dbReference type="GO" id="GO:0003677">
    <property type="term" value="F:DNA binding"/>
    <property type="evidence" value="ECO:0007669"/>
    <property type="project" value="InterPro"/>
</dbReference>
<dbReference type="SUPFAM" id="SSF90073">
    <property type="entry name" value="GCM domain"/>
    <property type="match status" value="1"/>
</dbReference>
<evidence type="ECO:0000313" key="3">
    <source>
        <dbReference type="EMBL" id="KAJ7192675.1"/>
    </source>
</evidence>
<evidence type="ECO:0000259" key="2">
    <source>
        <dbReference type="PROSITE" id="PS50807"/>
    </source>
</evidence>
<feature type="compositionally biased region" description="Basic residues" evidence="1">
    <location>
        <begin position="933"/>
        <end position="943"/>
    </location>
</feature>
<evidence type="ECO:0000313" key="4">
    <source>
        <dbReference type="Proteomes" id="UP001219525"/>
    </source>
</evidence>
<organism evidence="3 4">
    <name type="scientific">Mycena pura</name>
    <dbReference type="NCBI Taxonomy" id="153505"/>
    <lineage>
        <taxon>Eukaryota</taxon>
        <taxon>Fungi</taxon>
        <taxon>Dikarya</taxon>
        <taxon>Basidiomycota</taxon>
        <taxon>Agaricomycotina</taxon>
        <taxon>Agaricomycetes</taxon>
        <taxon>Agaricomycetidae</taxon>
        <taxon>Agaricales</taxon>
        <taxon>Marasmiineae</taxon>
        <taxon>Mycenaceae</taxon>
        <taxon>Mycena</taxon>
    </lineage>
</organism>
<protein>
    <recommendedName>
        <fullName evidence="2">GCM domain-containing protein</fullName>
    </recommendedName>
</protein>
<reference evidence="3" key="1">
    <citation type="submission" date="2023-03" db="EMBL/GenBank/DDBJ databases">
        <title>Massive genome expansion in bonnet fungi (Mycena s.s.) driven by repeated elements and novel gene families across ecological guilds.</title>
        <authorList>
            <consortium name="Lawrence Berkeley National Laboratory"/>
            <person name="Harder C.B."/>
            <person name="Miyauchi S."/>
            <person name="Viragh M."/>
            <person name="Kuo A."/>
            <person name="Thoen E."/>
            <person name="Andreopoulos B."/>
            <person name="Lu D."/>
            <person name="Skrede I."/>
            <person name="Drula E."/>
            <person name="Henrissat B."/>
            <person name="Morin E."/>
            <person name="Kohler A."/>
            <person name="Barry K."/>
            <person name="LaButti K."/>
            <person name="Morin E."/>
            <person name="Salamov A."/>
            <person name="Lipzen A."/>
            <person name="Mereny Z."/>
            <person name="Hegedus B."/>
            <person name="Baldrian P."/>
            <person name="Stursova M."/>
            <person name="Weitz H."/>
            <person name="Taylor A."/>
            <person name="Grigoriev I.V."/>
            <person name="Nagy L.G."/>
            <person name="Martin F."/>
            <person name="Kauserud H."/>
        </authorList>
    </citation>
    <scope>NUCLEOTIDE SEQUENCE</scope>
    <source>
        <strain evidence="3">9144</strain>
    </source>
</reference>
<name>A0AAD6UQL1_9AGAR</name>
<feature type="region of interest" description="Disordered" evidence="1">
    <location>
        <begin position="916"/>
        <end position="983"/>
    </location>
</feature>